<dbReference type="GO" id="GO:0008726">
    <property type="term" value="F:alkanesulfonate monooxygenase activity"/>
    <property type="evidence" value="ECO:0007669"/>
    <property type="project" value="TreeGrafter"/>
</dbReference>
<dbReference type="PANTHER" id="PTHR42847">
    <property type="entry name" value="ALKANESULFONATE MONOOXYGENASE"/>
    <property type="match status" value="1"/>
</dbReference>
<evidence type="ECO:0000259" key="5">
    <source>
        <dbReference type="Pfam" id="PF00296"/>
    </source>
</evidence>
<proteinExistence type="predicted"/>
<evidence type="ECO:0000256" key="1">
    <source>
        <dbReference type="ARBA" id="ARBA00022630"/>
    </source>
</evidence>
<reference evidence="6 7" key="1">
    <citation type="journal article" date="2018" name="Int. J. Syst. Evol. Microbiol.">
        <title>Micromonospora globbae sp. nov., an endophytic actinomycete isolated from roots of Globba winitii C. H. Wright.</title>
        <authorList>
            <person name="Kuncharoen N."/>
            <person name="Pittayakhajonwut P."/>
            <person name="Tanasupawat S."/>
        </authorList>
    </citation>
    <scope>NUCLEOTIDE SEQUENCE [LARGE SCALE GENOMIC DNA]</scope>
    <source>
        <strain evidence="6 7">WPS1-2</strain>
    </source>
</reference>
<dbReference type="InterPro" id="IPR011251">
    <property type="entry name" value="Luciferase-like_dom"/>
</dbReference>
<evidence type="ECO:0000313" key="7">
    <source>
        <dbReference type="Proteomes" id="UP000285744"/>
    </source>
</evidence>
<dbReference type="Gene3D" id="3.20.20.30">
    <property type="entry name" value="Luciferase-like domain"/>
    <property type="match status" value="1"/>
</dbReference>
<keyword evidence="2" id="KW-0288">FMN</keyword>
<evidence type="ECO:0000313" key="6">
    <source>
        <dbReference type="EMBL" id="RKF24770.1"/>
    </source>
</evidence>
<keyword evidence="3" id="KW-0560">Oxidoreductase</keyword>
<organism evidence="6 7">
    <name type="scientific">Micromonospora globbae</name>
    <dbReference type="NCBI Taxonomy" id="1894969"/>
    <lineage>
        <taxon>Bacteria</taxon>
        <taxon>Bacillati</taxon>
        <taxon>Actinomycetota</taxon>
        <taxon>Actinomycetes</taxon>
        <taxon>Micromonosporales</taxon>
        <taxon>Micromonosporaceae</taxon>
        <taxon>Micromonospora</taxon>
    </lineage>
</organism>
<evidence type="ECO:0000256" key="3">
    <source>
        <dbReference type="ARBA" id="ARBA00023002"/>
    </source>
</evidence>
<name>A0A420EVS5_9ACTN</name>
<dbReference type="InterPro" id="IPR050172">
    <property type="entry name" value="SsuD_RutA_monooxygenase"/>
</dbReference>
<dbReference type="OrthoDB" id="5175259at2"/>
<keyword evidence="1" id="KW-0285">Flavoprotein</keyword>
<accession>A0A420EVS5</accession>
<dbReference type="AlphaFoldDB" id="A0A420EVS5"/>
<dbReference type="Proteomes" id="UP000285744">
    <property type="component" value="Unassembled WGS sequence"/>
</dbReference>
<protein>
    <submittedName>
        <fullName evidence="6">LLM class flavin-dependent oxidoreductase</fullName>
    </submittedName>
</protein>
<feature type="domain" description="Luciferase-like" evidence="5">
    <location>
        <begin position="16"/>
        <end position="228"/>
    </location>
</feature>
<dbReference type="EMBL" id="RAQQ01000020">
    <property type="protein sequence ID" value="RKF24770.1"/>
    <property type="molecule type" value="Genomic_DNA"/>
</dbReference>
<dbReference type="Pfam" id="PF00296">
    <property type="entry name" value="Bac_luciferase"/>
    <property type="match status" value="1"/>
</dbReference>
<dbReference type="RefSeq" id="WP_120330917.1">
    <property type="nucleotide sequence ID" value="NZ_RAQQ01000020.1"/>
</dbReference>
<comment type="caution">
    <text evidence="6">The sequence shown here is derived from an EMBL/GenBank/DDBJ whole genome shotgun (WGS) entry which is preliminary data.</text>
</comment>
<evidence type="ECO:0000256" key="4">
    <source>
        <dbReference type="ARBA" id="ARBA00023033"/>
    </source>
</evidence>
<dbReference type="SUPFAM" id="SSF51679">
    <property type="entry name" value="Bacterial luciferase-like"/>
    <property type="match status" value="1"/>
</dbReference>
<gene>
    <name evidence="6" type="ORF">D7I43_24540</name>
</gene>
<dbReference type="PANTHER" id="PTHR42847:SF4">
    <property type="entry name" value="ALKANESULFONATE MONOOXYGENASE-RELATED"/>
    <property type="match status" value="1"/>
</dbReference>
<evidence type="ECO:0000256" key="2">
    <source>
        <dbReference type="ARBA" id="ARBA00022643"/>
    </source>
</evidence>
<dbReference type="GO" id="GO:0046306">
    <property type="term" value="P:alkanesulfonate catabolic process"/>
    <property type="evidence" value="ECO:0007669"/>
    <property type="project" value="TreeGrafter"/>
</dbReference>
<dbReference type="InterPro" id="IPR036661">
    <property type="entry name" value="Luciferase-like_sf"/>
</dbReference>
<sequence>MPRYAVGLPNVGPFADAAALVELAVAAEERGWDGVFVWDHVLYHEPDWPVVNPVVVASAIAARTSRIRLGVLMTALPRRRVQVVARETATLDTLSGGRLVFGAAIGSMDAEYTAFGEDPDLRVRGRRLDESLAQLTALWSGQEVPLPSGERVRMLPTPVQRPRVPVWCAGRWPNRPGLRRAARWDGVVPTFAGAGMGVPVPVEQFADAVRFVAAERGSLDGFDIGLEGWTSPENAARTVAPYAAVGLTWWIEAMGWWRGGVEAARERVLAGPPR</sequence>
<keyword evidence="4" id="KW-0503">Monooxygenase</keyword>